<dbReference type="EC" id="3.6.1.-" evidence="3"/>
<keyword evidence="2 3" id="KW-0342">GTP-binding</keyword>
<comment type="subcellular location">
    <subcellularLocation>
        <location evidence="3">Cytoplasm</location>
    </subcellularLocation>
</comment>
<dbReference type="InterPro" id="IPR027417">
    <property type="entry name" value="P-loop_NTPase"/>
</dbReference>
<dbReference type="GO" id="GO:0046872">
    <property type="term" value="F:metal ion binding"/>
    <property type="evidence" value="ECO:0007669"/>
    <property type="project" value="UniProtKB-KW"/>
</dbReference>
<dbReference type="InterPro" id="IPR030378">
    <property type="entry name" value="G_CP_dom"/>
</dbReference>
<keyword evidence="8" id="KW-1185">Reference proteome</keyword>
<evidence type="ECO:0000259" key="6">
    <source>
        <dbReference type="PROSITE" id="PS51721"/>
    </source>
</evidence>
<dbReference type="Gene3D" id="3.40.50.300">
    <property type="entry name" value="P-loop containing nucleotide triphosphate hydrolases"/>
    <property type="match status" value="1"/>
</dbReference>
<keyword evidence="3" id="KW-0694">RNA-binding</keyword>
<evidence type="ECO:0000313" key="7">
    <source>
        <dbReference type="EMBL" id="TDO99015.1"/>
    </source>
</evidence>
<dbReference type="GO" id="GO:0042274">
    <property type="term" value="P:ribosomal small subunit biogenesis"/>
    <property type="evidence" value="ECO:0007669"/>
    <property type="project" value="UniProtKB-UniRule"/>
</dbReference>
<evidence type="ECO:0000313" key="8">
    <source>
        <dbReference type="Proteomes" id="UP000294656"/>
    </source>
</evidence>
<protein>
    <recommendedName>
        <fullName evidence="3">Small ribosomal subunit biogenesis GTPase RsgA</fullName>
        <ecNumber evidence="3">3.6.1.-</ecNumber>
    </recommendedName>
</protein>
<evidence type="ECO:0000256" key="4">
    <source>
        <dbReference type="SAM" id="MobiDB-lite"/>
    </source>
</evidence>
<keyword evidence="3" id="KW-0699">rRNA-binding</keyword>
<dbReference type="NCBIfam" id="TIGR00157">
    <property type="entry name" value="ribosome small subunit-dependent GTPase A"/>
    <property type="match status" value="1"/>
</dbReference>
<dbReference type="InterPro" id="IPR012340">
    <property type="entry name" value="NA-bd_OB-fold"/>
</dbReference>
<sequence>MPKSFIINAKHYNLCAKYYGQKIRMSKRKLTKQQTWRIERIQQERAERTKKRANKAEEALQSSDLGPETEGVVISHFGTQVEVEGTLEPYCDVSTRCNLRANLGQLVTGDKVVWRPKHTEGGVVVAKQDRNTLLQRPDMHGRLKPVAANIDNIVIVIAAEPVPHANLIDRYLVASETVEIPPVILLNKCDLIDEENQTELNTLLKTYEELGYRVIRTSTKSEQGMMELHEFLREKVSVFVGQSGVGKSSLIGTLLPDIEISVGELSQKKKKGTHTTTTARLFHMPLGGDLIDSPGIREFGLWHISEEELLEGFIEFRPHLGYCRFRDCSHEKEPGCAIRKALEDGEISSHRFNSYLRIRQSIRDNDAF</sequence>
<dbReference type="Gene3D" id="2.40.50.140">
    <property type="entry name" value="Nucleic acid-binding proteins"/>
    <property type="match status" value="1"/>
</dbReference>
<reference evidence="7 8" key="1">
    <citation type="submission" date="2019-03" db="EMBL/GenBank/DDBJ databases">
        <title>Genomic Encyclopedia of Type Strains, Phase III (KMG-III): the genomes of soil and plant-associated and newly described type strains.</title>
        <authorList>
            <person name="Whitman W."/>
        </authorList>
    </citation>
    <scope>NUCLEOTIDE SEQUENCE [LARGE SCALE GENOMIC DNA]</scope>
    <source>
        <strain evidence="7 8">CECT 7378</strain>
    </source>
</reference>
<dbReference type="CDD" id="cd01854">
    <property type="entry name" value="YjeQ_EngC"/>
    <property type="match status" value="1"/>
</dbReference>
<feature type="binding site" evidence="3">
    <location>
        <position position="336"/>
    </location>
    <ligand>
        <name>Zn(2+)</name>
        <dbReference type="ChEBI" id="CHEBI:29105"/>
    </ligand>
</feature>
<accession>A0A4R6MCV5</accession>
<feature type="domain" description="EngC GTPase" evidence="5">
    <location>
        <begin position="148"/>
        <end position="297"/>
    </location>
</feature>
<name>A0A4R6MCV5_9GAMM</name>
<comment type="cofactor">
    <cofactor evidence="3">
        <name>Zn(2+)</name>
        <dbReference type="ChEBI" id="CHEBI:29105"/>
    </cofactor>
    <text evidence="3">Binds 1 zinc ion per subunit.</text>
</comment>
<comment type="caution">
    <text evidence="7">The sequence shown here is derived from an EMBL/GenBank/DDBJ whole genome shotgun (WGS) entry which is preliminary data.</text>
</comment>
<dbReference type="PROSITE" id="PS50936">
    <property type="entry name" value="ENGC_GTPASE"/>
    <property type="match status" value="1"/>
</dbReference>
<dbReference type="GO" id="GO:0003924">
    <property type="term" value="F:GTPase activity"/>
    <property type="evidence" value="ECO:0007669"/>
    <property type="project" value="UniProtKB-UniRule"/>
</dbReference>
<organism evidence="7 8">
    <name type="scientific">Marinomonas balearica</name>
    <dbReference type="NCBI Taxonomy" id="491947"/>
    <lineage>
        <taxon>Bacteria</taxon>
        <taxon>Pseudomonadati</taxon>
        <taxon>Pseudomonadota</taxon>
        <taxon>Gammaproteobacteria</taxon>
        <taxon>Oceanospirillales</taxon>
        <taxon>Oceanospirillaceae</taxon>
        <taxon>Marinomonas</taxon>
    </lineage>
</organism>
<feature type="region of interest" description="Disordered" evidence="4">
    <location>
        <begin position="45"/>
        <end position="65"/>
    </location>
</feature>
<comment type="subunit">
    <text evidence="3">Monomer. Associates with 30S ribosomal subunit, binds 16S rRNA.</text>
</comment>
<dbReference type="Proteomes" id="UP000294656">
    <property type="component" value="Unassembled WGS sequence"/>
</dbReference>
<keyword evidence="1 3" id="KW-0547">Nucleotide-binding</keyword>
<dbReference type="PANTHER" id="PTHR32120:SF11">
    <property type="entry name" value="SMALL RIBOSOMAL SUBUNIT BIOGENESIS GTPASE RSGA 1, MITOCHONDRIAL-RELATED"/>
    <property type="match status" value="1"/>
</dbReference>
<dbReference type="Pfam" id="PF03193">
    <property type="entry name" value="RsgA_GTPase"/>
    <property type="match status" value="1"/>
</dbReference>
<comment type="function">
    <text evidence="3">One of several proteins that assist in the late maturation steps of the functional core of the 30S ribosomal subunit. Helps release RbfA from mature subunits. May play a role in the assembly of ribosomal proteins into the subunit. Circularly permuted GTPase that catalyzes slow GTP hydrolysis, GTPase activity is stimulated by the 30S ribosomal subunit.</text>
</comment>
<feature type="domain" description="CP-type G" evidence="6">
    <location>
        <begin position="140"/>
        <end position="299"/>
    </location>
</feature>
<dbReference type="NCBIfam" id="NF008931">
    <property type="entry name" value="PRK12288.1"/>
    <property type="match status" value="1"/>
</dbReference>
<dbReference type="SUPFAM" id="SSF52540">
    <property type="entry name" value="P-loop containing nucleoside triphosphate hydrolases"/>
    <property type="match status" value="1"/>
</dbReference>
<proteinExistence type="inferred from homology"/>
<keyword evidence="3" id="KW-0378">Hydrolase</keyword>
<dbReference type="InterPro" id="IPR004881">
    <property type="entry name" value="Ribosome_biogen_GTPase_RsgA"/>
</dbReference>
<feature type="binding site" evidence="3">
    <location>
        <begin position="187"/>
        <end position="190"/>
    </location>
    <ligand>
        <name>GTP</name>
        <dbReference type="ChEBI" id="CHEBI:37565"/>
    </ligand>
</feature>
<feature type="binding site" evidence="3">
    <location>
        <begin position="241"/>
        <end position="249"/>
    </location>
    <ligand>
        <name>GTP</name>
        <dbReference type="ChEBI" id="CHEBI:37565"/>
    </ligand>
</feature>
<feature type="binding site" evidence="3">
    <location>
        <position position="330"/>
    </location>
    <ligand>
        <name>Zn(2+)</name>
        <dbReference type="ChEBI" id="CHEBI:29105"/>
    </ligand>
</feature>
<dbReference type="PROSITE" id="PS51721">
    <property type="entry name" value="G_CP"/>
    <property type="match status" value="1"/>
</dbReference>
<dbReference type="InterPro" id="IPR010914">
    <property type="entry name" value="RsgA_GTPase_dom"/>
</dbReference>
<evidence type="ECO:0000259" key="5">
    <source>
        <dbReference type="PROSITE" id="PS50936"/>
    </source>
</evidence>
<keyword evidence="3" id="KW-0479">Metal-binding</keyword>
<dbReference type="PANTHER" id="PTHR32120">
    <property type="entry name" value="SMALL RIBOSOMAL SUBUNIT BIOGENESIS GTPASE RSGA"/>
    <property type="match status" value="1"/>
</dbReference>
<dbReference type="Gene3D" id="1.10.40.50">
    <property type="entry name" value="Probable gtpase engc, domain 3"/>
    <property type="match status" value="1"/>
</dbReference>
<dbReference type="GO" id="GO:0005525">
    <property type="term" value="F:GTP binding"/>
    <property type="evidence" value="ECO:0007669"/>
    <property type="project" value="UniProtKB-UniRule"/>
</dbReference>
<dbReference type="AlphaFoldDB" id="A0A4R6MCV5"/>
<feature type="binding site" evidence="3">
    <location>
        <position position="328"/>
    </location>
    <ligand>
        <name>Zn(2+)</name>
        <dbReference type="ChEBI" id="CHEBI:29105"/>
    </ligand>
</feature>
<feature type="binding site" evidence="3">
    <location>
        <position position="323"/>
    </location>
    <ligand>
        <name>Zn(2+)</name>
        <dbReference type="ChEBI" id="CHEBI:29105"/>
    </ligand>
</feature>
<dbReference type="GO" id="GO:0005737">
    <property type="term" value="C:cytoplasm"/>
    <property type="evidence" value="ECO:0007669"/>
    <property type="project" value="UniProtKB-SubCell"/>
</dbReference>
<keyword evidence="3" id="KW-0690">Ribosome biogenesis</keyword>
<keyword evidence="3" id="KW-0862">Zinc</keyword>
<comment type="similarity">
    <text evidence="3">Belongs to the TRAFAC class YlqF/YawG GTPase family. RsgA subfamily.</text>
</comment>
<dbReference type="HAMAP" id="MF_01820">
    <property type="entry name" value="GTPase_RsgA"/>
    <property type="match status" value="1"/>
</dbReference>
<keyword evidence="3" id="KW-0963">Cytoplasm</keyword>
<dbReference type="GO" id="GO:0019843">
    <property type="term" value="F:rRNA binding"/>
    <property type="evidence" value="ECO:0007669"/>
    <property type="project" value="UniProtKB-KW"/>
</dbReference>
<evidence type="ECO:0000256" key="3">
    <source>
        <dbReference type="HAMAP-Rule" id="MF_01820"/>
    </source>
</evidence>
<gene>
    <name evidence="3" type="primary">rsgA</name>
    <name evidence="7" type="ORF">DFP79_1439</name>
</gene>
<dbReference type="EMBL" id="SNXC01000010">
    <property type="protein sequence ID" value="TDO99015.1"/>
    <property type="molecule type" value="Genomic_DNA"/>
</dbReference>
<evidence type="ECO:0000256" key="1">
    <source>
        <dbReference type="ARBA" id="ARBA00022741"/>
    </source>
</evidence>
<evidence type="ECO:0000256" key="2">
    <source>
        <dbReference type="ARBA" id="ARBA00023134"/>
    </source>
</evidence>